<dbReference type="Pfam" id="PF13508">
    <property type="entry name" value="Acetyltransf_7"/>
    <property type="match status" value="1"/>
</dbReference>
<gene>
    <name evidence="4" type="ORF">M8T91_10875</name>
</gene>
<dbReference type="PANTHER" id="PTHR43877">
    <property type="entry name" value="AMINOALKYLPHOSPHONATE N-ACETYLTRANSFERASE-RELATED-RELATED"/>
    <property type="match status" value="1"/>
</dbReference>
<proteinExistence type="predicted"/>
<dbReference type="PANTHER" id="PTHR43877:SF1">
    <property type="entry name" value="ACETYLTRANSFERASE"/>
    <property type="match status" value="1"/>
</dbReference>
<reference evidence="4 5" key="1">
    <citation type="submission" date="2022-05" db="EMBL/GenBank/DDBJ databases">
        <title>Microbulbifer sp. nov., isolated from sponge.</title>
        <authorList>
            <person name="Gao L."/>
        </authorList>
    </citation>
    <scope>NUCLEOTIDE SEQUENCE [LARGE SCALE GENOMIC DNA]</scope>
    <source>
        <strain evidence="4 5">MI-G</strain>
    </source>
</reference>
<keyword evidence="1" id="KW-0808">Transferase</keyword>
<evidence type="ECO:0000259" key="3">
    <source>
        <dbReference type="PROSITE" id="PS51186"/>
    </source>
</evidence>
<evidence type="ECO:0000313" key="4">
    <source>
        <dbReference type="EMBL" id="WKD48430.1"/>
    </source>
</evidence>
<organism evidence="4 5">
    <name type="scientific">Microbulbifer spongiae</name>
    <dbReference type="NCBI Taxonomy" id="2944933"/>
    <lineage>
        <taxon>Bacteria</taxon>
        <taxon>Pseudomonadati</taxon>
        <taxon>Pseudomonadota</taxon>
        <taxon>Gammaproteobacteria</taxon>
        <taxon>Cellvibrionales</taxon>
        <taxon>Microbulbiferaceae</taxon>
        <taxon>Microbulbifer</taxon>
    </lineage>
</organism>
<dbReference type="CDD" id="cd04301">
    <property type="entry name" value="NAT_SF"/>
    <property type="match status" value="1"/>
</dbReference>
<evidence type="ECO:0000313" key="5">
    <source>
        <dbReference type="Proteomes" id="UP001321520"/>
    </source>
</evidence>
<dbReference type="EMBL" id="CP098023">
    <property type="protein sequence ID" value="WKD48430.1"/>
    <property type="molecule type" value="Genomic_DNA"/>
</dbReference>
<dbReference type="InterPro" id="IPR000182">
    <property type="entry name" value="GNAT_dom"/>
</dbReference>
<protein>
    <submittedName>
        <fullName evidence="4">GNAT family N-acetyltransferase</fullName>
    </submittedName>
</protein>
<keyword evidence="5" id="KW-1185">Reference proteome</keyword>
<evidence type="ECO:0000256" key="1">
    <source>
        <dbReference type="ARBA" id="ARBA00022679"/>
    </source>
</evidence>
<dbReference type="InterPro" id="IPR050832">
    <property type="entry name" value="Bact_Acetyltransf"/>
</dbReference>
<evidence type="ECO:0000256" key="2">
    <source>
        <dbReference type="ARBA" id="ARBA00023315"/>
    </source>
</evidence>
<dbReference type="Proteomes" id="UP001321520">
    <property type="component" value="Chromosome"/>
</dbReference>
<accession>A0ABY9E7K3</accession>
<feature type="domain" description="N-acetyltransferase" evidence="3">
    <location>
        <begin position="3"/>
        <end position="178"/>
    </location>
</feature>
<dbReference type="InterPro" id="IPR016181">
    <property type="entry name" value="Acyl_CoA_acyltransferase"/>
</dbReference>
<dbReference type="Gene3D" id="3.40.630.30">
    <property type="match status" value="1"/>
</dbReference>
<name>A0ABY9E7K3_9GAMM</name>
<dbReference type="SUPFAM" id="SSF55729">
    <property type="entry name" value="Acyl-CoA N-acyltransferases (Nat)"/>
    <property type="match status" value="1"/>
</dbReference>
<dbReference type="RefSeq" id="WP_301414185.1">
    <property type="nucleotide sequence ID" value="NZ_CP098023.1"/>
</dbReference>
<dbReference type="PROSITE" id="PS51186">
    <property type="entry name" value="GNAT"/>
    <property type="match status" value="1"/>
</dbReference>
<sequence length="182" mass="20501">MKYTTRTALASDIPKIQALIEESVRGLSINDYTQEQIEGALLSAWGLDTQLINDKTYFVVENNYLLIGCGGWSYRATLFGNDSEKDRNPDVLNPEINSAKIRAFFVKPCYARKGIGSLIMQHCEEAASAMGFRSLELMATLPGFRLYERHGFIASNAIEYPINDDLSITFIPMKKPLDMKFD</sequence>
<keyword evidence="2" id="KW-0012">Acyltransferase</keyword>